<keyword evidence="3" id="KW-1185">Reference proteome</keyword>
<keyword evidence="1" id="KW-0472">Membrane</keyword>
<evidence type="ECO:0000313" key="2">
    <source>
        <dbReference type="EMBL" id="OTN75772.1"/>
    </source>
</evidence>
<evidence type="ECO:0000256" key="1">
    <source>
        <dbReference type="SAM" id="Phobius"/>
    </source>
</evidence>
<dbReference type="PANTHER" id="PTHR40078:SF1">
    <property type="entry name" value="INTEGRAL MEMBRANE PROTEIN"/>
    <property type="match status" value="1"/>
</dbReference>
<evidence type="ECO:0000313" key="3">
    <source>
        <dbReference type="Proteomes" id="UP000195043"/>
    </source>
</evidence>
<feature type="transmembrane region" description="Helical" evidence="1">
    <location>
        <begin position="84"/>
        <end position="101"/>
    </location>
</feature>
<dbReference type="EMBL" id="NGKU01000001">
    <property type="protein sequence ID" value="OTN75772.1"/>
    <property type="molecule type" value="Genomic_DNA"/>
</dbReference>
<feature type="transmembrane region" description="Helical" evidence="1">
    <location>
        <begin position="57"/>
        <end position="77"/>
    </location>
</feature>
<keyword evidence="1" id="KW-1133">Transmembrane helix</keyword>
<dbReference type="STRING" id="1834191.A5886_000848"/>
<gene>
    <name evidence="2" type="ORF">A5886_000848</name>
</gene>
<feature type="transmembrane region" description="Helical" evidence="1">
    <location>
        <begin position="20"/>
        <end position="37"/>
    </location>
</feature>
<protein>
    <recommendedName>
        <fullName evidence="4">Integral membrane protein</fullName>
    </recommendedName>
</protein>
<feature type="transmembrane region" description="Helical" evidence="1">
    <location>
        <begin position="163"/>
        <end position="191"/>
    </location>
</feature>
<comment type="caution">
    <text evidence="2">The sequence shown here is derived from an EMBL/GenBank/DDBJ whole genome shotgun (WGS) entry which is preliminary data.</text>
</comment>
<name>A0A242A493_9ENTE</name>
<dbReference type="InterPro" id="IPR038750">
    <property type="entry name" value="YczE/YyaS-like"/>
</dbReference>
<feature type="transmembrane region" description="Helical" evidence="1">
    <location>
        <begin position="113"/>
        <end position="134"/>
    </location>
</feature>
<evidence type="ECO:0008006" key="4">
    <source>
        <dbReference type="Google" id="ProtNLM"/>
    </source>
</evidence>
<reference evidence="2 3" key="1">
    <citation type="submission" date="2017-05" db="EMBL/GenBank/DDBJ databases">
        <title>The Genome Sequence of Enterococcus sp. 8G7_MSG3316.</title>
        <authorList>
            <consortium name="The Broad Institute Genomics Platform"/>
            <consortium name="The Broad Institute Genomic Center for Infectious Diseases"/>
            <person name="Earl A."/>
            <person name="Manson A."/>
            <person name="Schwartman J."/>
            <person name="Gilmore M."/>
            <person name="Abouelleil A."/>
            <person name="Cao P."/>
            <person name="Chapman S."/>
            <person name="Cusick C."/>
            <person name="Shea T."/>
            <person name="Young S."/>
            <person name="Neafsey D."/>
            <person name="Nusbaum C."/>
            <person name="Birren B."/>
        </authorList>
    </citation>
    <scope>NUCLEOTIDE SEQUENCE [LARGE SCALE GENOMIC DNA]</scope>
    <source>
        <strain evidence="2 3">8G7_MSG3316</strain>
    </source>
</reference>
<organism evidence="2 3">
    <name type="scientific">Candidatus Enterococcus testudinis</name>
    <dbReference type="NCBI Taxonomy" id="1834191"/>
    <lineage>
        <taxon>Bacteria</taxon>
        <taxon>Bacillati</taxon>
        <taxon>Bacillota</taxon>
        <taxon>Bacilli</taxon>
        <taxon>Lactobacillales</taxon>
        <taxon>Enterococcaceae</taxon>
        <taxon>Enterococcus</taxon>
    </lineage>
</organism>
<dbReference type="Proteomes" id="UP000195043">
    <property type="component" value="Unassembled WGS sequence"/>
</dbReference>
<accession>A0A242A493</accession>
<sequence>MINEGKESDVVKESKKIGQVFLGTGLIALAVSLLITAHQGYDTISTFLLGILNFVELPFWIASLCFNCVVLLIVALLGREELGIGSIINGVGLGLLIGIFEPMLDKVSVHLPFYSWLAIIAAPILFGIGAGIYVSSNKGSAALEALTALIYKRTKLTQKTIRIGLDAAMVLIGFALGASVGLGTLLCIVFIGPIFEATMKFLAAHAPAA</sequence>
<dbReference type="PANTHER" id="PTHR40078">
    <property type="entry name" value="INTEGRAL MEMBRANE PROTEIN-RELATED"/>
    <property type="match status" value="1"/>
</dbReference>
<keyword evidence="1" id="KW-0812">Transmembrane</keyword>
<dbReference type="AlphaFoldDB" id="A0A242A493"/>
<proteinExistence type="predicted"/>
<dbReference type="Pfam" id="PF19700">
    <property type="entry name" value="DUF6198"/>
    <property type="match status" value="1"/>
</dbReference>